<feature type="repeat" description="TPR" evidence="3">
    <location>
        <begin position="249"/>
        <end position="282"/>
    </location>
</feature>
<dbReference type="Pfam" id="PF13181">
    <property type="entry name" value="TPR_8"/>
    <property type="match status" value="2"/>
</dbReference>
<keyword evidence="1" id="KW-0677">Repeat</keyword>
<dbReference type="Proteomes" id="UP000290289">
    <property type="component" value="Chromosome 6"/>
</dbReference>
<evidence type="ECO:0000256" key="1">
    <source>
        <dbReference type="ARBA" id="ARBA00022737"/>
    </source>
</evidence>
<evidence type="ECO:0000256" key="3">
    <source>
        <dbReference type="PROSITE-ProRule" id="PRU00339"/>
    </source>
</evidence>
<evidence type="ECO:0000256" key="4">
    <source>
        <dbReference type="SAM" id="MobiDB-lite"/>
    </source>
</evidence>
<evidence type="ECO:0000313" key="6">
    <source>
        <dbReference type="Proteomes" id="UP000290289"/>
    </source>
</evidence>
<dbReference type="InterPro" id="IPR013105">
    <property type="entry name" value="TPR_2"/>
</dbReference>
<dbReference type="EMBL" id="RDQH01000332">
    <property type="protein sequence ID" value="RXH96142.1"/>
    <property type="molecule type" value="Genomic_DNA"/>
</dbReference>
<dbReference type="PANTHER" id="PTHR45523:SF1">
    <property type="entry name" value="TETRATRICOPEPTIDE REPEAT (TPR)-CONTAINING PROTEIN"/>
    <property type="match status" value="1"/>
</dbReference>
<sequence length="666" mass="72619">MSEQNEPQQPYPAAKSSKPPPQPPKPAAFSANLNSDPPETDGAAPSTCQHHHTSPVFSLLPPYPKSSDGQSAVNESIEAEGKRLSKLGKSRSRNCKVDCAMDDGADAADGYLPGQGISSSREEKVSSLKTVRTHFNGGCVNSLLLGLVHVARRMPKNAHAHFILGLMYQRLGQPSKAVLAYEKAEEILLRPDAEIDRRELLSLVQIHHAQCLMLETLGDGSFDKELEPQELDVINSKLKESMQSDVRQAAVWNTLGLILLKTGRLQSAIAVLSSLLAVAPDNYDCLGNLGIAYLQNGNLELSEKCFQELILKDQNHPAALINYAALLLCRYGSVVAGAGANAGEGASADHTSAVNVAKECLFASLKEDPKAAHVWANLANAYYMTGDHRNSSKCLEKAAKLEVNCCMSTRYAVAVHRIKDAERFQDPSDQISWAGNEMASIIRDGDSVSVELPIAWAGLAMVHKAQHEIASAFEAEQNTLMEVEEHADYSLKQAVAEDPDDAVQWHQLGLHSLCTRQFKDSQKYLKAAVARFKECSYAWSNLGISLQLSDEPSQSEEVYKRALALATTKHAHTIFSNLGNLYRQQKHYERAKAMFTKSLELQPGYAPAFNNLGLVFVAEGQWEEAKFCFDKALRADPLLDAAKSNMLKAVSASSSCAGLSSSLLQD</sequence>
<gene>
    <name evidence="5" type="ORF">DVH24_008642</name>
</gene>
<dbReference type="InterPro" id="IPR011990">
    <property type="entry name" value="TPR-like_helical_dom_sf"/>
</dbReference>
<dbReference type="Pfam" id="PF14559">
    <property type="entry name" value="TPR_19"/>
    <property type="match status" value="1"/>
</dbReference>
<dbReference type="InterPro" id="IPR019734">
    <property type="entry name" value="TPR_rpt"/>
</dbReference>
<protein>
    <recommendedName>
        <fullName evidence="7">UDP-N-acetylglucosamine--peptide N-acetylglucosaminyltransferase SPINDLY</fullName>
    </recommendedName>
</protein>
<dbReference type="SMART" id="SM00028">
    <property type="entry name" value="TPR"/>
    <property type="match status" value="9"/>
</dbReference>
<accession>A0A498JRC8</accession>
<evidence type="ECO:0000313" key="5">
    <source>
        <dbReference type="EMBL" id="RXH96142.1"/>
    </source>
</evidence>
<feature type="repeat" description="TPR" evidence="3">
    <location>
        <begin position="606"/>
        <end position="639"/>
    </location>
</feature>
<name>A0A498JRC8_MALDO</name>
<proteinExistence type="predicted"/>
<evidence type="ECO:0008006" key="7">
    <source>
        <dbReference type="Google" id="ProtNLM"/>
    </source>
</evidence>
<comment type="caution">
    <text evidence="5">The sequence shown here is derived from an EMBL/GenBank/DDBJ whole genome shotgun (WGS) entry which is preliminary data.</text>
</comment>
<evidence type="ECO:0000256" key="2">
    <source>
        <dbReference type="ARBA" id="ARBA00022803"/>
    </source>
</evidence>
<dbReference type="Pfam" id="PF13424">
    <property type="entry name" value="TPR_12"/>
    <property type="match status" value="1"/>
</dbReference>
<keyword evidence="6" id="KW-1185">Reference proteome</keyword>
<dbReference type="Pfam" id="PF07719">
    <property type="entry name" value="TPR_2"/>
    <property type="match status" value="1"/>
</dbReference>
<dbReference type="AlphaFoldDB" id="A0A498JRC8"/>
<feature type="region of interest" description="Disordered" evidence="4">
    <location>
        <begin position="1"/>
        <end position="76"/>
    </location>
</feature>
<keyword evidence="2 3" id="KW-0802">TPR repeat</keyword>
<feature type="repeat" description="TPR" evidence="3">
    <location>
        <begin position="572"/>
        <end position="605"/>
    </location>
</feature>
<dbReference type="SUPFAM" id="SSF48452">
    <property type="entry name" value="TPR-like"/>
    <property type="match status" value="2"/>
</dbReference>
<dbReference type="PANTHER" id="PTHR45523">
    <property type="entry name" value="TETRATRICOPEPTIDE REPEAT (TPR)-CONTAINING PROTEIN-RELATED"/>
    <property type="match status" value="1"/>
</dbReference>
<dbReference type="PROSITE" id="PS50005">
    <property type="entry name" value="TPR"/>
    <property type="match status" value="3"/>
</dbReference>
<dbReference type="STRING" id="3750.A0A498JRC8"/>
<reference evidence="5 6" key="1">
    <citation type="submission" date="2018-10" db="EMBL/GenBank/DDBJ databases">
        <title>A high-quality apple genome assembly.</title>
        <authorList>
            <person name="Hu J."/>
        </authorList>
    </citation>
    <scope>NUCLEOTIDE SEQUENCE [LARGE SCALE GENOMIC DNA]</scope>
    <source>
        <strain evidence="6">cv. HFTH1</strain>
        <tissue evidence="5">Young leaf</tissue>
    </source>
</reference>
<dbReference type="PROSITE" id="PS50293">
    <property type="entry name" value="TPR_REGION"/>
    <property type="match status" value="1"/>
</dbReference>
<dbReference type="Gene3D" id="1.25.40.10">
    <property type="entry name" value="Tetratricopeptide repeat domain"/>
    <property type="match status" value="4"/>
</dbReference>
<organism evidence="5 6">
    <name type="scientific">Malus domestica</name>
    <name type="common">Apple</name>
    <name type="synonym">Pyrus malus</name>
    <dbReference type="NCBI Taxonomy" id="3750"/>
    <lineage>
        <taxon>Eukaryota</taxon>
        <taxon>Viridiplantae</taxon>
        <taxon>Streptophyta</taxon>
        <taxon>Embryophyta</taxon>
        <taxon>Tracheophyta</taxon>
        <taxon>Spermatophyta</taxon>
        <taxon>Magnoliopsida</taxon>
        <taxon>eudicotyledons</taxon>
        <taxon>Gunneridae</taxon>
        <taxon>Pentapetalae</taxon>
        <taxon>rosids</taxon>
        <taxon>fabids</taxon>
        <taxon>Rosales</taxon>
        <taxon>Rosaceae</taxon>
        <taxon>Amygdaloideae</taxon>
        <taxon>Maleae</taxon>
        <taxon>Malus</taxon>
    </lineage>
</organism>